<sequence>MKVYVTDKGVTLVGKAWQVKALLKQYMKRYETVEQWRDSTTKR</sequence>
<accession>A0ABT5V9D1</accession>
<organism evidence="1 2">
    <name type="scientific">Alkalihalobacterium chitinilyticum</name>
    <dbReference type="NCBI Taxonomy" id="2980103"/>
    <lineage>
        <taxon>Bacteria</taxon>
        <taxon>Bacillati</taxon>
        <taxon>Bacillota</taxon>
        <taxon>Bacilli</taxon>
        <taxon>Bacillales</taxon>
        <taxon>Bacillaceae</taxon>
        <taxon>Alkalihalobacterium</taxon>
    </lineage>
</organism>
<dbReference type="EMBL" id="JAOTPO010000001">
    <property type="protein sequence ID" value="MDE5412061.1"/>
    <property type="molecule type" value="Genomic_DNA"/>
</dbReference>
<dbReference type="RefSeq" id="WP_275116684.1">
    <property type="nucleotide sequence ID" value="NZ_JAOTPO010000001.1"/>
</dbReference>
<dbReference type="Pfam" id="PF13072">
    <property type="entry name" value="MciZ"/>
    <property type="match status" value="1"/>
</dbReference>
<protein>
    <submittedName>
        <fullName evidence="1">Z-ring formation inhibitor MciZ</fullName>
    </submittedName>
</protein>
<evidence type="ECO:0000313" key="2">
    <source>
        <dbReference type="Proteomes" id="UP001148125"/>
    </source>
</evidence>
<reference evidence="1" key="1">
    <citation type="submission" date="2024-05" db="EMBL/GenBank/DDBJ databases">
        <title>Alkalihalobacillus sp. strain MEB203 novel alkaliphilic bacterium from Lonar Lake, India.</title>
        <authorList>
            <person name="Joshi A."/>
            <person name="Thite S."/>
            <person name="Mengade P."/>
        </authorList>
    </citation>
    <scope>NUCLEOTIDE SEQUENCE</scope>
    <source>
        <strain evidence="1">MEB 203</strain>
    </source>
</reference>
<dbReference type="Proteomes" id="UP001148125">
    <property type="component" value="Unassembled WGS sequence"/>
</dbReference>
<proteinExistence type="predicted"/>
<name>A0ABT5V9D1_9BACI</name>
<dbReference type="InterPro" id="IPR025177">
    <property type="entry name" value="MciZ"/>
</dbReference>
<gene>
    <name evidence="1" type="ORF">N7Z68_01510</name>
</gene>
<comment type="caution">
    <text evidence="1">The sequence shown here is derived from an EMBL/GenBank/DDBJ whole genome shotgun (WGS) entry which is preliminary data.</text>
</comment>
<evidence type="ECO:0000313" key="1">
    <source>
        <dbReference type="EMBL" id="MDE5412061.1"/>
    </source>
</evidence>
<keyword evidence="2" id="KW-1185">Reference proteome</keyword>